<reference evidence="1 2" key="1">
    <citation type="journal article" date="2020" name="ISME J.">
        <title>Uncovering the hidden diversity of litter-decomposition mechanisms in mushroom-forming fungi.</title>
        <authorList>
            <person name="Floudas D."/>
            <person name="Bentzer J."/>
            <person name="Ahren D."/>
            <person name="Johansson T."/>
            <person name="Persson P."/>
            <person name="Tunlid A."/>
        </authorList>
    </citation>
    <scope>NUCLEOTIDE SEQUENCE [LARGE SCALE GENOMIC DNA]</scope>
    <source>
        <strain evidence="1 2">CBS 291.85</strain>
    </source>
</reference>
<name>A0A8H5LRU7_9AGAR</name>
<sequence>MAAFVKHVVHWGAQQRPQLSPNDLCETCGKKPKYVENGFKHPYCSRTCARSGPGPNPKSCTLRGCRATGKPGFADFCSETHAKEAVRKGEVQGCDACGIQPRSIGDLCINCDRNGSGKTKMRELNMNGSTFKQVRTQFISEWDSQVKPSVEKVYEVILPRDAQNRHATYSQTLRPAKELRTFHASQCVCNLGVQQPVLCDFKSCGTCCILKSAFRTFAFGETANLGRFGAGIYTYRNPELADHFATSCTSSPYRVMIACDVVVDNAVEIPMDKSLFVPTADAINPLYVIMYSK</sequence>
<accession>A0A8H5LRU7</accession>
<protein>
    <recommendedName>
        <fullName evidence="3">PARP catalytic domain-containing protein</fullName>
    </recommendedName>
</protein>
<keyword evidence="2" id="KW-1185">Reference proteome</keyword>
<dbReference type="Proteomes" id="UP000559256">
    <property type="component" value="Unassembled WGS sequence"/>
</dbReference>
<organism evidence="1 2">
    <name type="scientific">Tetrapyrgos nigripes</name>
    <dbReference type="NCBI Taxonomy" id="182062"/>
    <lineage>
        <taxon>Eukaryota</taxon>
        <taxon>Fungi</taxon>
        <taxon>Dikarya</taxon>
        <taxon>Basidiomycota</taxon>
        <taxon>Agaricomycotina</taxon>
        <taxon>Agaricomycetes</taxon>
        <taxon>Agaricomycetidae</taxon>
        <taxon>Agaricales</taxon>
        <taxon>Marasmiineae</taxon>
        <taxon>Marasmiaceae</taxon>
        <taxon>Tetrapyrgos</taxon>
    </lineage>
</organism>
<dbReference type="Gene3D" id="3.90.228.10">
    <property type="match status" value="1"/>
</dbReference>
<dbReference type="EMBL" id="JAACJM010000018">
    <property type="protein sequence ID" value="KAF5367730.1"/>
    <property type="molecule type" value="Genomic_DNA"/>
</dbReference>
<evidence type="ECO:0000313" key="1">
    <source>
        <dbReference type="EMBL" id="KAF5367730.1"/>
    </source>
</evidence>
<gene>
    <name evidence="1" type="ORF">D9758_009883</name>
</gene>
<evidence type="ECO:0000313" key="2">
    <source>
        <dbReference type="Proteomes" id="UP000559256"/>
    </source>
</evidence>
<dbReference type="OrthoDB" id="2419903at2759"/>
<comment type="caution">
    <text evidence="1">The sequence shown here is derived from an EMBL/GenBank/DDBJ whole genome shotgun (WGS) entry which is preliminary data.</text>
</comment>
<evidence type="ECO:0008006" key="3">
    <source>
        <dbReference type="Google" id="ProtNLM"/>
    </source>
</evidence>
<proteinExistence type="predicted"/>
<dbReference type="SUPFAM" id="SSF56399">
    <property type="entry name" value="ADP-ribosylation"/>
    <property type="match status" value="1"/>
</dbReference>
<dbReference type="AlphaFoldDB" id="A0A8H5LRU7"/>